<sequence>MIDYVIPQTDMVRIIGGDYAGLICVGKGGLTGPEDIISIIVDRIYQEAQQ</sequence>
<name>A0A2X1S9M8_KLEPN</name>
<dbReference type="AlphaFoldDB" id="A0A2X1S9M8"/>
<accession>A0A2X1S9M8</accession>
<dbReference type="EMBL" id="UASN01000009">
    <property type="protein sequence ID" value="SPX53250.1"/>
    <property type="molecule type" value="Genomic_DNA"/>
</dbReference>
<evidence type="ECO:0000313" key="2">
    <source>
        <dbReference type="Proteomes" id="UP000251123"/>
    </source>
</evidence>
<reference evidence="1 2" key="1">
    <citation type="submission" date="2018-06" db="EMBL/GenBank/DDBJ databases">
        <authorList>
            <consortium name="Pathogen Informatics"/>
            <person name="Doyle S."/>
        </authorList>
    </citation>
    <scope>NUCLEOTIDE SEQUENCE [LARGE SCALE GENOMIC DNA]</scope>
    <source>
        <strain evidence="1 2">NCTC9601</strain>
    </source>
</reference>
<proteinExistence type="predicted"/>
<organism evidence="1 2">
    <name type="scientific">Klebsiella pneumoniae</name>
    <dbReference type="NCBI Taxonomy" id="573"/>
    <lineage>
        <taxon>Bacteria</taxon>
        <taxon>Pseudomonadati</taxon>
        <taxon>Pseudomonadota</taxon>
        <taxon>Gammaproteobacteria</taxon>
        <taxon>Enterobacterales</taxon>
        <taxon>Enterobacteriaceae</taxon>
        <taxon>Klebsiella/Raoultella group</taxon>
        <taxon>Klebsiella</taxon>
        <taxon>Klebsiella pneumoniae complex</taxon>
    </lineage>
</organism>
<protein>
    <submittedName>
        <fullName evidence="1">Type III effector Hop protein</fullName>
    </submittedName>
</protein>
<dbReference type="Proteomes" id="UP000251123">
    <property type="component" value="Unassembled WGS sequence"/>
</dbReference>
<evidence type="ECO:0000313" key="1">
    <source>
        <dbReference type="EMBL" id="SPX53250.1"/>
    </source>
</evidence>
<gene>
    <name evidence="1" type="ORF">NCTC9601_00785</name>
</gene>